<dbReference type="PATRIC" id="fig|512763.3.peg.4160"/>
<keyword evidence="2" id="KW-0813">Transport</keyword>
<evidence type="ECO:0000256" key="2">
    <source>
        <dbReference type="ARBA" id="ARBA00022448"/>
    </source>
</evidence>
<reference evidence="6 7" key="1">
    <citation type="submission" date="2015-08" db="EMBL/GenBank/DDBJ databases">
        <title>Complete genome sequence of Rufibacter tibetensis strain 1351t, a radiation-resistant bacterium from tibet plateau.</title>
        <authorList>
            <person name="Dai J."/>
        </authorList>
    </citation>
    <scope>NUCLEOTIDE SEQUENCE [LARGE SCALE GENOMIC DNA]</scope>
    <source>
        <strain evidence="6 7">1351</strain>
    </source>
</reference>
<dbReference type="InterPro" id="IPR017871">
    <property type="entry name" value="ABC_transporter-like_CS"/>
</dbReference>
<dbReference type="AlphaFoldDB" id="A0A0P0D1G3"/>
<dbReference type="KEGG" id="rti:DC20_18950"/>
<organism evidence="6 7">
    <name type="scientific">Rufibacter tibetensis</name>
    <dbReference type="NCBI Taxonomy" id="512763"/>
    <lineage>
        <taxon>Bacteria</taxon>
        <taxon>Pseudomonadati</taxon>
        <taxon>Bacteroidota</taxon>
        <taxon>Cytophagia</taxon>
        <taxon>Cytophagales</taxon>
        <taxon>Hymenobacteraceae</taxon>
        <taxon>Rufibacter</taxon>
    </lineage>
</organism>
<dbReference type="PROSITE" id="PS50893">
    <property type="entry name" value="ABC_TRANSPORTER_2"/>
    <property type="match status" value="1"/>
</dbReference>
<keyword evidence="4 6" id="KW-0067">ATP-binding</keyword>
<evidence type="ECO:0000313" key="6">
    <source>
        <dbReference type="EMBL" id="ALJ00675.1"/>
    </source>
</evidence>
<keyword evidence="7" id="KW-1185">Reference proteome</keyword>
<dbReference type="GO" id="GO:0016887">
    <property type="term" value="F:ATP hydrolysis activity"/>
    <property type="evidence" value="ECO:0007669"/>
    <property type="project" value="InterPro"/>
</dbReference>
<evidence type="ECO:0000313" key="7">
    <source>
        <dbReference type="Proteomes" id="UP000061382"/>
    </source>
</evidence>
<protein>
    <submittedName>
        <fullName evidence="6">Manganese ABC transporter ATP-binding protein</fullName>
    </submittedName>
</protein>
<dbReference type="GO" id="GO:0005524">
    <property type="term" value="F:ATP binding"/>
    <property type="evidence" value="ECO:0007669"/>
    <property type="project" value="UniProtKB-KW"/>
</dbReference>
<dbReference type="CDD" id="cd03235">
    <property type="entry name" value="ABC_Metallic_Cations"/>
    <property type="match status" value="1"/>
</dbReference>
<name>A0A0P0D1G3_9BACT</name>
<feature type="domain" description="ABC transporter" evidence="5">
    <location>
        <begin position="10"/>
        <end position="242"/>
    </location>
</feature>
<dbReference type="EMBL" id="CP012643">
    <property type="protein sequence ID" value="ALJ00675.1"/>
    <property type="molecule type" value="Genomic_DNA"/>
</dbReference>
<keyword evidence="3" id="KW-0547">Nucleotide-binding</keyword>
<dbReference type="Gene3D" id="3.40.50.300">
    <property type="entry name" value="P-loop containing nucleotide triphosphate hydrolases"/>
    <property type="match status" value="1"/>
</dbReference>
<dbReference type="FunFam" id="3.40.50.300:FF:000134">
    <property type="entry name" value="Iron-enterobactin ABC transporter ATP-binding protein"/>
    <property type="match status" value="1"/>
</dbReference>
<dbReference type="RefSeq" id="WP_062545270.1">
    <property type="nucleotide sequence ID" value="NZ_CP012643.1"/>
</dbReference>
<evidence type="ECO:0000259" key="5">
    <source>
        <dbReference type="PROSITE" id="PS50893"/>
    </source>
</evidence>
<evidence type="ECO:0000256" key="4">
    <source>
        <dbReference type="ARBA" id="ARBA00022840"/>
    </source>
</evidence>
<dbReference type="InterPro" id="IPR050153">
    <property type="entry name" value="Metal_Ion_Import_ABC"/>
</dbReference>
<dbReference type="InterPro" id="IPR003593">
    <property type="entry name" value="AAA+_ATPase"/>
</dbReference>
<dbReference type="Pfam" id="PF00005">
    <property type="entry name" value="ABC_tran"/>
    <property type="match status" value="1"/>
</dbReference>
<dbReference type="PANTHER" id="PTHR42734">
    <property type="entry name" value="METAL TRANSPORT SYSTEM ATP-BINDING PROTEIN TM_0124-RELATED"/>
    <property type="match status" value="1"/>
</dbReference>
<accession>A0A0P0D1G3</accession>
<dbReference type="PROSITE" id="PS00211">
    <property type="entry name" value="ABC_TRANSPORTER_1"/>
    <property type="match status" value="1"/>
</dbReference>
<dbReference type="InterPro" id="IPR027417">
    <property type="entry name" value="P-loop_NTPase"/>
</dbReference>
<dbReference type="SMART" id="SM00382">
    <property type="entry name" value="AAA"/>
    <property type="match status" value="1"/>
</dbReference>
<dbReference type="InterPro" id="IPR003439">
    <property type="entry name" value="ABC_transporter-like_ATP-bd"/>
</dbReference>
<dbReference type="STRING" id="512763.DC20_18950"/>
<dbReference type="SUPFAM" id="SSF52540">
    <property type="entry name" value="P-loop containing nucleoside triphosphate hydrolases"/>
    <property type="match status" value="1"/>
</dbReference>
<dbReference type="Proteomes" id="UP000061382">
    <property type="component" value="Chromosome"/>
</dbReference>
<sequence length="267" mass="29857">MIQHVTDPVLEVHDLTVSYQRKPVLWDVDLTLPKEALVGIIGPNGAGKSTLIKAVMGLLPLNSGFVELFGKPLDEVRKKVSYVPQRESVDWDFPASALDVAMMGTYGSLGLFRRPGARERKLAMEALEKVGMQDFANRQISQLSGGQQQRVFLSRALAQDADLYLMDEPFAGVDIATETAIIELLRQMRETGKTVVVVHHDLQSAQDYFDWIILLNMRLVASGPTDETLTPALLEKTYGGRLTELSRVSELLHKKNFPIRETKPTRR</sequence>
<evidence type="ECO:0000256" key="1">
    <source>
        <dbReference type="ARBA" id="ARBA00005417"/>
    </source>
</evidence>
<comment type="similarity">
    <text evidence="1">Belongs to the ABC transporter superfamily.</text>
</comment>
<proteinExistence type="inferred from homology"/>
<dbReference type="OrthoDB" id="9806726at2"/>
<dbReference type="PANTHER" id="PTHR42734:SF5">
    <property type="entry name" value="IRON TRANSPORT SYSTEM ATP-BINDING PROTEIN HI_0361-RELATED"/>
    <property type="match status" value="1"/>
</dbReference>
<evidence type="ECO:0000256" key="3">
    <source>
        <dbReference type="ARBA" id="ARBA00022741"/>
    </source>
</evidence>
<gene>
    <name evidence="6" type="ORF">DC20_18950</name>
</gene>